<dbReference type="EMBL" id="SLXB01000002">
    <property type="protein sequence ID" value="TCO96084.1"/>
    <property type="molecule type" value="Genomic_DNA"/>
</dbReference>
<dbReference type="Proteomes" id="UP000295600">
    <property type="component" value="Unassembled WGS sequence"/>
</dbReference>
<comment type="caution">
    <text evidence="1">The sequence shown here is derived from an EMBL/GenBank/DDBJ whole genome shotgun (WGS) entry which is preliminary data.</text>
</comment>
<evidence type="ECO:0000313" key="1">
    <source>
        <dbReference type="EMBL" id="TCO96084.1"/>
    </source>
</evidence>
<evidence type="ECO:0000313" key="2">
    <source>
        <dbReference type="Proteomes" id="UP000295600"/>
    </source>
</evidence>
<organism evidence="1 2">
    <name type="scientific">Prevotella heparinolytica</name>
    <dbReference type="NCBI Taxonomy" id="28113"/>
    <lineage>
        <taxon>Bacteria</taxon>
        <taxon>Pseudomonadati</taxon>
        <taxon>Bacteroidota</taxon>
        <taxon>Bacteroidia</taxon>
        <taxon>Bacteroidales</taxon>
        <taxon>Bacteroidaceae</taxon>
        <taxon>Bacteroides</taxon>
    </lineage>
</organism>
<name>A0A4R2LV18_9BACE</name>
<reference evidence="1 2" key="1">
    <citation type="submission" date="2019-03" db="EMBL/GenBank/DDBJ databases">
        <title>Genomic Encyclopedia of Type Strains, Phase IV (KMG-IV): sequencing the most valuable type-strain genomes for metagenomic binning, comparative biology and taxonomic classification.</title>
        <authorList>
            <person name="Goeker M."/>
        </authorList>
    </citation>
    <scope>NUCLEOTIDE SEQUENCE [LARGE SCALE GENOMIC DNA]</scope>
    <source>
        <strain evidence="1 2">DSM 23917</strain>
    </source>
</reference>
<proteinExistence type="predicted"/>
<accession>A0A4R2LV18</accession>
<sequence>MEVNTKKRAVTADAFRRKEISNSYGSTNCIRFEGMISARRGAPLCIYVGKDTTKRRQKQVIGEIKKVLLFF</sequence>
<gene>
    <name evidence="1" type="ORF">EV202_102189</name>
</gene>
<dbReference type="AlphaFoldDB" id="A0A4R2LV18"/>
<protein>
    <submittedName>
        <fullName evidence="1">Uncharacterized protein</fullName>
    </submittedName>
</protein>